<keyword evidence="5 6" id="KW-0863">Zinc-finger</keyword>
<dbReference type="AlphaFoldDB" id="A0A7C4D722"/>
<feature type="zinc finger region" description="C4-type" evidence="5">
    <location>
        <begin position="21"/>
        <end position="43"/>
    </location>
</feature>
<gene>
    <name evidence="5" type="primary">rps27e</name>
    <name evidence="7" type="ORF">ENU14_03275</name>
</gene>
<sequence>MMKKRKILIPQPKSKFLKLQCKICGSDNIVFSHATFPARCKICGTILVKPTGGKAIILRDRAEIIAELG</sequence>
<dbReference type="InterPro" id="IPR000592">
    <property type="entry name" value="Ribosomal_eS27"/>
</dbReference>
<dbReference type="Gene3D" id="2.20.25.100">
    <property type="entry name" value="Zn-binding ribosomal proteins"/>
    <property type="match status" value="1"/>
</dbReference>
<evidence type="ECO:0000256" key="4">
    <source>
        <dbReference type="ARBA" id="ARBA00023274"/>
    </source>
</evidence>
<dbReference type="SUPFAM" id="SSF57829">
    <property type="entry name" value="Zn-binding ribosomal proteins"/>
    <property type="match status" value="1"/>
</dbReference>
<keyword evidence="2 5" id="KW-0862">Zinc</keyword>
<dbReference type="PROSITE" id="PS01168">
    <property type="entry name" value="RIBOSOMAL_S27E"/>
    <property type="match status" value="1"/>
</dbReference>
<keyword evidence="3 5" id="KW-0689">Ribosomal protein</keyword>
<dbReference type="GO" id="GO:0008270">
    <property type="term" value="F:zinc ion binding"/>
    <property type="evidence" value="ECO:0007669"/>
    <property type="project" value="UniProtKB-UniRule"/>
</dbReference>
<comment type="caution">
    <text evidence="7">The sequence shown here is derived from an EMBL/GenBank/DDBJ whole genome shotgun (WGS) entry which is preliminary data.</text>
</comment>
<comment type="cofactor">
    <cofactor evidence="5 6">
        <name>Zn(2+)</name>
        <dbReference type="ChEBI" id="CHEBI:29105"/>
    </cofactor>
    <text evidence="5 6">Binds 1 zinc ion per subunit.</text>
</comment>
<accession>A0A7C4D722</accession>
<dbReference type="GO" id="GO:0003735">
    <property type="term" value="F:structural constituent of ribosome"/>
    <property type="evidence" value="ECO:0007669"/>
    <property type="project" value="InterPro"/>
</dbReference>
<keyword evidence="4 5" id="KW-0687">Ribonucleoprotein</keyword>
<protein>
    <recommendedName>
        <fullName evidence="5">Small ribosomal subunit protein eS27</fullName>
    </recommendedName>
</protein>
<feature type="binding site" evidence="5">
    <location>
        <position position="24"/>
    </location>
    <ligand>
        <name>Zn(2+)</name>
        <dbReference type="ChEBI" id="CHEBI:29105"/>
    </ligand>
</feature>
<evidence type="ECO:0000256" key="5">
    <source>
        <dbReference type="HAMAP-Rule" id="MF_00371"/>
    </source>
</evidence>
<dbReference type="InterPro" id="IPR011332">
    <property type="entry name" value="Ribosomal_zn-bd"/>
</dbReference>
<keyword evidence="5 6" id="KW-0479">Metal-binding</keyword>
<dbReference type="GO" id="GO:1990904">
    <property type="term" value="C:ribonucleoprotein complex"/>
    <property type="evidence" value="ECO:0007669"/>
    <property type="project" value="UniProtKB-KW"/>
</dbReference>
<dbReference type="GO" id="GO:0005840">
    <property type="term" value="C:ribosome"/>
    <property type="evidence" value="ECO:0007669"/>
    <property type="project" value="UniProtKB-KW"/>
</dbReference>
<reference evidence="7" key="1">
    <citation type="journal article" date="2020" name="mSystems">
        <title>Genome- and Community-Level Interaction Insights into Carbon Utilization and Element Cycling Functions of Hydrothermarchaeota in Hydrothermal Sediment.</title>
        <authorList>
            <person name="Zhou Z."/>
            <person name="Liu Y."/>
            <person name="Xu W."/>
            <person name="Pan J."/>
            <person name="Luo Z.H."/>
            <person name="Li M."/>
        </authorList>
    </citation>
    <scope>NUCLEOTIDE SEQUENCE [LARGE SCALE GENOMIC DNA]</scope>
    <source>
        <strain evidence="7">SpSt-642</strain>
    </source>
</reference>
<feature type="binding site" evidence="5">
    <location>
        <position position="21"/>
    </location>
    <ligand>
        <name>Zn(2+)</name>
        <dbReference type="ChEBI" id="CHEBI:29105"/>
    </ligand>
</feature>
<comment type="subunit">
    <text evidence="5">Part of the 30S ribosomal subunit.</text>
</comment>
<evidence type="ECO:0000313" key="7">
    <source>
        <dbReference type="EMBL" id="HGM58595.1"/>
    </source>
</evidence>
<feature type="binding site" evidence="5">
    <location>
        <position position="40"/>
    </location>
    <ligand>
        <name>Zn(2+)</name>
        <dbReference type="ChEBI" id="CHEBI:29105"/>
    </ligand>
</feature>
<organism evidence="7">
    <name type="scientific">Staphylothermus marinus</name>
    <dbReference type="NCBI Taxonomy" id="2280"/>
    <lineage>
        <taxon>Archaea</taxon>
        <taxon>Thermoproteota</taxon>
        <taxon>Thermoprotei</taxon>
        <taxon>Desulfurococcales</taxon>
        <taxon>Desulfurococcaceae</taxon>
        <taxon>Staphylothermus</taxon>
    </lineage>
</organism>
<feature type="binding site" evidence="5">
    <location>
        <position position="43"/>
    </location>
    <ligand>
        <name>Zn(2+)</name>
        <dbReference type="ChEBI" id="CHEBI:29105"/>
    </ligand>
</feature>
<name>A0A7C4D722_STAMA</name>
<comment type="similarity">
    <text evidence="1 5 6">Belongs to the eukaryotic ribosomal protein eS27 family.</text>
</comment>
<dbReference type="Pfam" id="PF01667">
    <property type="entry name" value="Ribosomal_S27e"/>
    <property type="match status" value="1"/>
</dbReference>
<evidence type="ECO:0000256" key="6">
    <source>
        <dbReference type="RuleBase" id="RU000671"/>
    </source>
</evidence>
<dbReference type="EMBL" id="DTBJ01000022">
    <property type="protein sequence ID" value="HGM58595.1"/>
    <property type="molecule type" value="Genomic_DNA"/>
</dbReference>
<dbReference type="HAMAP" id="MF_00371">
    <property type="entry name" value="Ribosomal_eS27"/>
    <property type="match status" value="1"/>
</dbReference>
<dbReference type="PANTHER" id="PTHR11594">
    <property type="entry name" value="40S RIBOSOMAL PROTEIN S27"/>
    <property type="match status" value="1"/>
</dbReference>
<evidence type="ECO:0000256" key="3">
    <source>
        <dbReference type="ARBA" id="ARBA00022980"/>
    </source>
</evidence>
<evidence type="ECO:0000256" key="1">
    <source>
        <dbReference type="ARBA" id="ARBA00010919"/>
    </source>
</evidence>
<dbReference type="GO" id="GO:0006412">
    <property type="term" value="P:translation"/>
    <property type="evidence" value="ECO:0007669"/>
    <property type="project" value="UniProtKB-UniRule"/>
</dbReference>
<dbReference type="InterPro" id="IPR023407">
    <property type="entry name" value="Ribosomal_eS27_Zn-bd_dom_sf"/>
</dbReference>
<dbReference type="NCBIfam" id="NF001629">
    <property type="entry name" value="PRK00415.1"/>
    <property type="match status" value="1"/>
</dbReference>
<evidence type="ECO:0000256" key="2">
    <source>
        <dbReference type="ARBA" id="ARBA00022833"/>
    </source>
</evidence>
<proteinExistence type="inferred from homology"/>